<proteinExistence type="predicted"/>
<dbReference type="EMBL" id="CAJQZP010000528">
    <property type="protein sequence ID" value="CAG4966538.1"/>
    <property type="molecule type" value="Genomic_DNA"/>
</dbReference>
<feature type="region of interest" description="Disordered" evidence="1">
    <location>
        <begin position="134"/>
        <end position="159"/>
    </location>
</feature>
<protein>
    <submittedName>
        <fullName evidence="2">(apollo) hypothetical protein</fullName>
    </submittedName>
</protein>
<feature type="compositionally biased region" description="Polar residues" evidence="1">
    <location>
        <begin position="134"/>
        <end position="147"/>
    </location>
</feature>
<sequence length="243" mass="27730">MNSDIKFTQSEFHTLDNFQKSLNIIKVTVEALCRRDAILLTADAAMKFMLRKLDSQNSTLSRLLARSLRVRISQRRLSIASTFQYLQNPETYFSEVATAEFPKTPEMVEEIYSLTQKFEDESVVRDMDDLALDNSASSEKNTNMGNRNETEDVANRDGGYGENDKHKLIQIAMALFENGGNRGFYLDMAYRHLLTPTSVESERAFSSAAYTSNKIRSSLKDNTLNALCYLRSIFQQSRSRELP</sequence>
<name>A0A8S3WMZ8_PARAO</name>
<dbReference type="Proteomes" id="UP000691718">
    <property type="component" value="Unassembled WGS sequence"/>
</dbReference>
<gene>
    <name evidence="2" type="ORF">PAPOLLO_LOCUS7628</name>
</gene>
<evidence type="ECO:0000313" key="3">
    <source>
        <dbReference type="Proteomes" id="UP000691718"/>
    </source>
</evidence>
<dbReference type="OrthoDB" id="8124016at2759"/>
<comment type="caution">
    <text evidence="2">The sequence shown here is derived from an EMBL/GenBank/DDBJ whole genome shotgun (WGS) entry which is preliminary data.</text>
</comment>
<evidence type="ECO:0000256" key="1">
    <source>
        <dbReference type="SAM" id="MobiDB-lite"/>
    </source>
</evidence>
<organism evidence="2 3">
    <name type="scientific">Parnassius apollo</name>
    <name type="common">Apollo butterfly</name>
    <name type="synonym">Papilio apollo</name>
    <dbReference type="NCBI Taxonomy" id="110799"/>
    <lineage>
        <taxon>Eukaryota</taxon>
        <taxon>Metazoa</taxon>
        <taxon>Ecdysozoa</taxon>
        <taxon>Arthropoda</taxon>
        <taxon>Hexapoda</taxon>
        <taxon>Insecta</taxon>
        <taxon>Pterygota</taxon>
        <taxon>Neoptera</taxon>
        <taxon>Endopterygota</taxon>
        <taxon>Lepidoptera</taxon>
        <taxon>Glossata</taxon>
        <taxon>Ditrysia</taxon>
        <taxon>Papilionoidea</taxon>
        <taxon>Papilionidae</taxon>
        <taxon>Parnassiinae</taxon>
        <taxon>Parnassini</taxon>
        <taxon>Parnassius</taxon>
        <taxon>Parnassius</taxon>
    </lineage>
</organism>
<evidence type="ECO:0000313" key="2">
    <source>
        <dbReference type="EMBL" id="CAG4966538.1"/>
    </source>
</evidence>
<reference evidence="2" key="1">
    <citation type="submission" date="2021-04" db="EMBL/GenBank/DDBJ databases">
        <authorList>
            <person name="Tunstrom K."/>
        </authorList>
    </citation>
    <scope>NUCLEOTIDE SEQUENCE</scope>
</reference>
<keyword evidence="3" id="KW-1185">Reference proteome</keyword>
<dbReference type="AlphaFoldDB" id="A0A8S3WMZ8"/>
<accession>A0A8S3WMZ8</accession>